<reference evidence="1 2" key="1">
    <citation type="journal article" date="2020" name="Cell">
        <title>Large-Scale Comparative Analyses of Tick Genomes Elucidate Their Genetic Diversity and Vector Capacities.</title>
        <authorList>
            <consortium name="Tick Genome and Microbiome Consortium (TIGMIC)"/>
            <person name="Jia N."/>
            <person name="Wang J."/>
            <person name="Shi W."/>
            <person name="Du L."/>
            <person name="Sun Y."/>
            <person name="Zhan W."/>
            <person name="Jiang J.F."/>
            <person name="Wang Q."/>
            <person name="Zhang B."/>
            <person name="Ji P."/>
            <person name="Bell-Sakyi L."/>
            <person name="Cui X.M."/>
            <person name="Yuan T.T."/>
            <person name="Jiang B.G."/>
            <person name="Yang W.F."/>
            <person name="Lam T.T."/>
            <person name="Chang Q.C."/>
            <person name="Ding S.J."/>
            <person name="Wang X.J."/>
            <person name="Zhu J.G."/>
            <person name="Ruan X.D."/>
            <person name="Zhao L."/>
            <person name="Wei J.T."/>
            <person name="Ye R.Z."/>
            <person name="Que T.C."/>
            <person name="Du C.H."/>
            <person name="Zhou Y.H."/>
            <person name="Cheng J.X."/>
            <person name="Dai P.F."/>
            <person name="Guo W.B."/>
            <person name="Han X.H."/>
            <person name="Huang E.J."/>
            <person name="Li L.F."/>
            <person name="Wei W."/>
            <person name="Gao Y.C."/>
            <person name="Liu J.Z."/>
            <person name="Shao H.Z."/>
            <person name="Wang X."/>
            <person name="Wang C.C."/>
            <person name="Yang T.C."/>
            <person name="Huo Q.B."/>
            <person name="Li W."/>
            <person name="Chen H.Y."/>
            <person name="Chen S.E."/>
            <person name="Zhou L.G."/>
            <person name="Ni X.B."/>
            <person name="Tian J.H."/>
            <person name="Sheng Y."/>
            <person name="Liu T."/>
            <person name="Pan Y.S."/>
            <person name="Xia L.Y."/>
            <person name="Li J."/>
            <person name="Zhao F."/>
            <person name="Cao W.C."/>
        </authorList>
    </citation>
    <scope>NUCLEOTIDE SEQUENCE [LARGE SCALE GENOMIC DNA]</scope>
    <source>
        <strain evidence="1">Iper-2018</strain>
    </source>
</reference>
<accession>A0AC60PHQ0</accession>
<organism evidence="1 2">
    <name type="scientific">Ixodes persulcatus</name>
    <name type="common">Taiga tick</name>
    <dbReference type="NCBI Taxonomy" id="34615"/>
    <lineage>
        <taxon>Eukaryota</taxon>
        <taxon>Metazoa</taxon>
        <taxon>Ecdysozoa</taxon>
        <taxon>Arthropoda</taxon>
        <taxon>Chelicerata</taxon>
        <taxon>Arachnida</taxon>
        <taxon>Acari</taxon>
        <taxon>Parasitiformes</taxon>
        <taxon>Ixodida</taxon>
        <taxon>Ixodoidea</taxon>
        <taxon>Ixodidae</taxon>
        <taxon>Ixodinae</taxon>
        <taxon>Ixodes</taxon>
    </lineage>
</organism>
<comment type="caution">
    <text evidence="1">The sequence shown here is derived from an EMBL/GenBank/DDBJ whole genome shotgun (WGS) entry which is preliminary data.</text>
</comment>
<keyword evidence="2" id="KW-1185">Reference proteome</keyword>
<dbReference type="Proteomes" id="UP000805193">
    <property type="component" value="Unassembled WGS sequence"/>
</dbReference>
<name>A0AC60PHQ0_IXOPE</name>
<proteinExistence type="predicted"/>
<dbReference type="EMBL" id="JABSTQ010010583">
    <property type="protein sequence ID" value="KAG0419726.1"/>
    <property type="molecule type" value="Genomic_DNA"/>
</dbReference>
<evidence type="ECO:0000313" key="2">
    <source>
        <dbReference type="Proteomes" id="UP000805193"/>
    </source>
</evidence>
<evidence type="ECO:0000313" key="1">
    <source>
        <dbReference type="EMBL" id="KAG0419726.1"/>
    </source>
</evidence>
<sequence length="174" mass="18813">MALCFEIIALQICDGALNDPVVELPGFTRLSAAPPPYERVAPRREQGYALAEPTPMTQAGQQSYGSEVGSPDSRGDFNAAHPAHRTYRQRQINCGGACPGAILPAYGHGDANMDRDEHVPGDVPRPDMKLKNIPMVEHAIYADHIAIWCKSGSDGKVEKRLDAAADITAEYARS</sequence>
<gene>
    <name evidence="1" type="ORF">HPB47_003916</name>
</gene>
<protein>
    <submittedName>
        <fullName evidence="1">Uncharacterized protein</fullName>
    </submittedName>
</protein>